<gene>
    <name evidence="1" type="ORF">C8J48_2637</name>
</gene>
<keyword evidence="2" id="KW-1185">Reference proteome</keyword>
<proteinExistence type="predicted"/>
<accession>A0A2T4ZDM1</accession>
<evidence type="ECO:0000313" key="1">
    <source>
        <dbReference type="EMBL" id="PTM59998.1"/>
    </source>
</evidence>
<protein>
    <submittedName>
        <fullName evidence="1">Uncharacterized protein</fullName>
    </submittedName>
</protein>
<dbReference type="RefSeq" id="WP_107727436.1">
    <property type="nucleotide sequence ID" value="NZ_PZZP01000001.1"/>
</dbReference>
<organism evidence="1 2">
    <name type="scientific">Desmospora activa DSM 45169</name>
    <dbReference type="NCBI Taxonomy" id="1121389"/>
    <lineage>
        <taxon>Bacteria</taxon>
        <taxon>Bacillati</taxon>
        <taxon>Bacillota</taxon>
        <taxon>Bacilli</taxon>
        <taxon>Bacillales</taxon>
        <taxon>Thermoactinomycetaceae</taxon>
        <taxon>Desmospora</taxon>
    </lineage>
</organism>
<dbReference type="AlphaFoldDB" id="A0A2T4ZDM1"/>
<evidence type="ECO:0000313" key="2">
    <source>
        <dbReference type="Proteomes" id="UP000241639"/>
    </source>
</evidence>
<dbReference type="OrthoDB" id="2691876at2"/>
<dbReference type="EMBL" id="PZZP01000001">
    <property type="protein sequence ID" value="PTM59998.1"/>
    <property type="molecule type" value="Genomic_DNA"/>
</dbReference>
<dbReference type="Proteomes" id="UP000241639">
    <property type="component" value="Unassembled WGS sequence"/>
</dbReference>
<reference evidence="1 2" key="1">
    <citation type="submission" date="2018-04" db="EMBL/GenBank/DDBJ databases">
        <title>Genomic Encyclopedia of Archaeal and Bacterial Type Strains, Phase II (KMG-II): from individual species to whole genera.</title>
        <authorList>
            <person name="Goeker M."/>
        </authorList>
    </citation>
    <scope>NUCLEOTIDE SEQUENCE [LARGE SCALE GENOMIC DNA]</scope>
    <source>
        <strain evidence="1 2">DSM 45169</strain>
    </source>
</reference>
<name>A0A2T4ZDM1_9BACL</name>
<comment type="caution">
    <text evidence="1">The sequence shown here is derived from an EMBL/GenBank/DDBJ whole genome shotgun (WGS) entry which is preliminary data.</text>
</comment>
<sequence>MTDKQLQQQVVKLKELVNEGIVRFEKPSVFSEALENVRFDENGKVDPASVDKHVRALLTVVEMA</sequence>